<keyword evidence="2" id="KW-1185">Reference proteome</keyword>
<reference evidence="2" key="1">
    <citation type="journal article" date="2015" name="Nat. Genet.">
        <title>The genome and transcriptome of the zoonotic hookworm Ancylostoma ceylanicum identify infection-specific gene families.</title>
        <authorList>
            <person name="Schwarz E.M."/>
            <person name="Hu Y."/>
            <person name="Antoshechkin I."/>
            <person name="Miller M.M."/>
            <person name="Sternberg P.W."/>
            <person name="Aroian R.V."/>
        </authorList>
    </citation>
    <scope>NUCLEOTIDE SEQUENCE</scope>
    <source>
        <strain evidence="2">HY135</strain>
    </source>
</reference>
<dbReference type="EMBL" id="JARK01001338">
    <property type="protein sequence ID" value="EYC32905.1"/>
    <property type="molecule type" value="Genomic_DNA"/>
</dbReference>
<evidence type="ECO:0000313" key="2">
    <source>
        <dbReference type="Proteomes" id="UP000024635"/>
    </source>
</evidence>
<accession>A0A016VZR8</accession>
<name>A0A016VZR8_9BILA</name>
<protein>
    <submittedName>
        <fullName evidence="1">Uncharacterized protein</fullName>
    </submittedName>
</protein>
<dbReference type="Proteomes" id="UP000024635">
    <property type="component" value="Unassembled WGS sequence"/>
</dbReference>
<gene>
    <name evidence="1" type="primary">Acey_s0002.g502</name>
    <name evidence="1" type="ORF">Y032_0002g502</name>
</gene>
<dbReference type="AlphaFoldDB" id="A0A016VZR8"/>
<sequence>MTWRTLDRRNYYGHALARPRISAAADVAGGMALATVNTHAMCACRDVVRTLPAYSGRSLRLRYLGKPRTQLGRALLPLQESSDQRNPIQRFCGFSRENCHNNQLFSKICFEANCSIAKPSRKSGS</sequence>
<evidence type="ECO:0000313" key="1">
    <source>
        <dbReference type="EMBL" id="EYC32905.1"/>
    </source>
</evidence>
<organism evidence="1 2">
    <name type="scientific">Ancylostoma ceylanicum</name>
    <dbReference type="NCBI Taxonomy" id="53326"/>
    <lineage>
        <taxon>Eukaryota</taxon>
        <taxon>Metazoa</taxon>
        <taxon>Ecdysozoa</taxon>
        <taxon>Nematoda</taxon>
        <taxon>Chromadorea</taxon>
        <taxon>Rhabditida</taxon>
        <taxon>Rhabditina</taxon>
        <taxon>Rhabditomorpha</taxon>
        <taxon>Strongyloidea</taxon>
        <taxon>Ancylostomatidae</taxon>
        <taxon>Ancylostomatinae</taxon>
        <taxon>Ancylostoma</taxon>
    </lineage>
</organism>
<proteinExistence type="predicted"/>
<comment type="caution">
    <text evidence="1">The sequence shown here is derived from an EMBL/GenBank/DDBJ whole genome shotgun (WGS) entry which is preliminary data.</text>
</comment>